<dbReference type="EMBL" id="CP010849">
    <property type="protein sequence ID" value="AJP03824.1"/>
    <property type="molecule type" value="Genomic_DNA"/>
</dbReference>
<protein>
    <submittedName>
        <fullName evidence="1">Uncharacterized protein</fullName>
    </submittedName>
</protein>
<dbReference type="KEGG" id="scw:TU94_22445"/>
<evidence type="ECO:0000313" key="1">
    <source>
        <dbReference type="EMBL" id="AJP03824.1"/>
    </source>
</evidence>
<dbReference type="AlphaFoldDB" id="A0A0C5G6C1"/>
<dbReference type="Pfam" id="PF22621">
    <property type="entry name" value="CurL-like_PKS_C"/>
    <property type="match status" value="1"/>
</dbReference>
<gene>
    <name evidence="1" type="ORF">TU94_22445</name>
</gene>
<sequence>MLSARSAEALRELADRLAGSVGEARATDVGYSLAVTRAALEYRVVLVGDGPGPLRNNFV</sequence>
<evidence type="ECO:0000313" key="2">
    <source>
        <dbReference type="Proteomes" id="UP000032234"/>
    </source>
</evidence>
<keyword evidence="2" id="KW-1185">Reference proteome</keyword>
<reference evidence="1 2" key="1">
    <citation type="submission" date="2015-02" db="EMBL/GenBank/DDBJ databases">
        <title>Genome sequence of thermotolerant Streptomyces cyaneogriseus subsp. Noncyanogenus NMWT1, the producer of nematocidal antibiotics nemadectin.</title>
        <authorList>
            <person name="Wang H."/>
            <person name="Li C."/>
            <person name="Xiang W."/>
            <person name="Wang X."/>
        </authorList>
    </citation>
    <scope>NUCLEOTIDE SEQUENCE [LARGE SCALE GENOMIC DNA]</scope>
    <source>
        <strain evidence="1 2">NMWT 1</strain>
    </source>
</reference>
<accession>A0A0C5G6C1</accession>
<organism evidence="1 2">
    <name type="scientific">Streptomyces cyaneogriseus subsp. noncyanogenus</name>
    <dbReference type="NCBI Taxonomy" id="477245"/>
    <lineage>
        <taxon>Bacteria</taxon>
        <taxon>Bacillati</taxon>
        <taxon>Actinomycetota</taxon>
        <taxon>Actinomycetes</taxon>
        <taxon>Kitasatosporales</taxon>
        <taxon>Streptomycetaceae</taxon>
        <taxon>Streptomyces</taxon>
    </lineage>
</organism>
<dbReference type="STRING" id="477245.TU94_22445"/>
<dbReference type="PATRIC" id="fig|477245.3.peg.4742"/>
<proteinExistence type="predicted"/>
<dbReference type="Proteomes" id="UP000032234">
    <property type="component" value="Chromosome"/>
</dbReference>
<dbReference type="HOGENOM" id="CLU_2958662_0_0_11"/>
<dbReference type="Gene3D" id="3.30.70.3290">
    <property type="match status" value="1"/>
</dbReference>
<name>A0A0C5G6C1_9ACTN</name>